<keyword evidence="7 11" id="KW-0460">Magnesium</keyword>
<protein>
    <recommendedName>
        <fullName evidence="11">Phenylalanine--tRNA ligase beta subunit</fullName>
        <ecNumber evidence="11">6.1.1.20</ecNumber>
    </recommendedName>
    <alternativeName>
        <fullName evidence="11">Phenylalanyl-tRNA synthetase beta subunit</fullName>
        <shortName evidence="11">PheRS</shortName>
    </alternativeName>
</protein>
<dbReference type="GO" id="GO:0005524">
    <property type="term" value="F:ATP binding"/>
    <property type="evidence" value="ECO:0007669"/>
    <property type="project" value="UniProtKB-UniRule"/>
</dbReference>
<dbReference type="InterPro" id="IPR041616">
    <property type="entry name" value="PheRS_beta_core"/>
</dbReference>
<feature type="binding site" evidence="11">
    <location>
        <position position="351"/>
    </location>
    <ligand>
        <name>Mg(2+)</name>
        <dbReference type="ChEBI" id="CHEBI:18420"/>
        <note>shared with alpha subunit</note>
    </ligand>
</feature>
<evidence type="ECO:0000256" key="11">
    <source>
        <dbReference type="HAMAP-Rule" id="MF_00283"/>
    </source>
</evidence>
<comment type="subcellular location">
    <subcellularLocation>
        <location evidence="11">Cytoplasm</location>
    </subcellularLocation>
</comment>
<keyword evidence="4 11" id="KW-0479">Metal-binding</keyword>
<dbReference type="PANTHER" id="PTHR10947:SF0">
    <property type="entry name" value="PHENYLALANINE--TRNA LIGASE BETA SUBUNIT"/>
    <property type="match status" value="1"/>
</dbReference>
<accession>A0A0T5ZXW8</accession>
<dbReference type="HAMAP" id="MF_00283">
    <property type="entry name" value="Phe_tRNA_synth_beta1"/>
    <property type="match status" value="1"/>
</dbReference>
<dbReference type="SUPFAM" id="SSF55681">
    <property type="entry name" value="Class II aaRS and biotin synthetases"/>
    <property type="match status" value="1"/>
</dbReference>
<keyword evidence="11" id="KW-0963">Cytoplasm</keyword>
<dbReference type="PROSITE" id="PS51447">
    <property type="entry name" value="FDX_ACB"/>
    <property type="match status" value="1"/>
</dbReference>
<evidence type="ECO:0000313" key="14">
    <source>
        <dbReference type="EMBL" id="KRT67493.1"/>
    </source>
</evidence>
<sequence length="656" mass="73949">MLISYSWLKEFVSLRKSAEQVASDLSLVSVGVEGIRKIGSDKVLDIDITYNRGDLLSVVGVARELAAIYELPLKGLVEKFQPIEHLSPLPVKNNVSLSKLYTLTKISELRYKITPKQIVVRLEAAGMRSVNLWADLTNYIMLEWGQPFHAFDAEKVGRRDPSLSIEIRSAKRGEKIKTLDGLDRDLIEGDIVIADKAGAIAIAGVMGGEETEVDEGTTEIILEAAIFDPISIRRTARRLGLRSEASNRFEHYLSPDNLYTSLNKILQLYQVYGKGKITGFASVGERTTEPYSVGLTHDKLTRVAGEALPLSKARLYLERLGFKVMSSEKGLLCWPPHFRGDIRIPEDVAEEVLRLHGYEKILSKPIQTTLEEVRENRQEDWRDRVTSGLTGNGFSEIKTFPFVSTAALTHLKTKDLLRLKNPISVEAEYLRPSLLLSLLEVAKRNNPRYIRGRVFELEKVYPRSGENLALGALIWGEKETFLGLKGILEELGRQAHLKLDFSPVKEEFLHPVKAIEIRVGRERIGFLGEVHPHLAAAFELPEAAVFEINFEKFADLAQTWGKFTPIPAYPEIFEDYSFLLPQTRSLADLINKIRSSSPLVRELEIKDRFETKEGDRSVTLKVTFQSEERGLSSEDISPLREKIHKFIESVGGKLRS</sequence>
<evidence type="ECO:0000256" key="7">
    <source>
        <dbReference type="ARBA" id="ARBA00022842"/>
    </source>
</evidence>
<dbReference type="EMBL" id="LDXK01000002">
    <property type="protein sequence ID" value="KRT67493.1"/>
    <property type="molecule type" value="Genomic_DNA"/>
</dbReference>
<dbReference type="GO" id="GO:0004826">
    <property type="term" value="F:phenylalanine-tRNA ligase activity"/>
    <property type="evidence" value="ECO:0007669"/>
    <property type="project" value="UniProtKB-UniRule"/>
</dbReference>
<evidence type="ECO:0000313" key="15">
    <source>
        <dbReference type="Proteomes" id="UP000051297"/>
    </source>
</evidence>
<dbReference type="SMART" id="SM00874">
    <property type="entry name" value="B5"/>
    <property type="match status" value="1"/>
</dbReference>
<dbReference type="InterPro" id="IPR005121">
    <property type="entry name" value="Fdx_antiC-bd"/>
</dbReference>
<dbReference type="NCBIfam" id="TIGR00472">
    <property type="entry name" value="pheT_bact"/>
    <property type="match status" value="1"/>
</dbReference>
<feature type="binding site" evidence="11">
    <location>
        <position position="350"/>
    </location>
    <ligand>
        <name>Mg(2+)</name>
        <dbReference type="ChEBI" id="CHEBI:18420"/>
        <note>shared with alpha subunit</note>
    </ligand>
</feature>
<dbReference type="InterPro" id="IPR036690">
    <property type="entry name" value="Fdx_antiC-bd_sf"/>
</dbReference>
<dbReference type="InterPro" id="IPR045060">
    <property type="entry name" value="Phe-tRNA-ligase_IIc_bsu"/>
</dbReference>
<dbReference type="PROSITE" id="PS51483">
    <property type="entry name" value="B5"/>
    <property type="match status" value="1"/>
</dbReference>
<dbReference type="SUPFAM" id="SSF56037">
    <property type="entry name" value="PheT/TilS domain"/>
    <property type="match status" value="1"/>
</dbReference>
<evidence type="ECO:0000256" key="1">
    <source>
        <dbReference type="ARBA" id="ARBA00008653"/>
    </source>
</evidence>
<dbReference type="Pfam" id="PF03484">
    <property type="entry name" value="B5"/>
    <property type="match status" value="1"/>
</dbReference>
<dbReference type="SMART" id="SM00896">
    <property type="entry name" value="FDX-ACB"/>
    <property type="match status" value="1"/>
</dbReference>
<dbReference type="Pfam" id="PF03147">
    <property type="entry name" value="FDX-ACB"/>
    <property type="match status" value="1"/>
</dbReference>
<dbReference type="Pfam" id="PF17759">
    <property type="entry name" value="tRNA_synthFbeta"/>
    <property type="match status" value="1"/>
</dbReference>
<dbReference type="InterPro" id="IPR005147">
    <property type="entry name" value="tRNA_synthase_B5-dom"/>
</dbReference>
<evidence type="ECO:0000256" key="3">
    <source>
        <dbReference type="ARBA" id="ARBA00022598"/>
    </source>
</evidence>
<dbReference type="Gene3D" id="3.30.930.10">
    <property type="entry name" value="Bira Bifunctional Protein, Domain 2"/>
    <property type="match status" value="1"/>
</dbReference>
<dbReference type="SUPFAM" id="SSF54991">
    <property type="entry name" value="Anticodon-binding domain of PheRS"/>
    <property type="match status" value="1"/>
</dbReference>
<comment type="caution">
    <text evidence="14">The sequence shown here is derived from an EMBL/GenBank/DDBJ whole genome shotgun (WGS) entry which is preliminary data.</text>
</comment>
<comment type="cofactor">
    <cofactor evidence="11">
        <name>Mg(2+)</name>
        <dbReference type="ChEBI" id="CHEBI:18420"/>
    </cofactor>
    <text evidence="11">Binds 2 magnesium ions per tetramer.</text>
</comment>
<evidence type="ECO:0000256" key="10">
    <source>
        <dbReference type="ARBA" id="ARBA00049255"/>
    </source>
</evidence>
<evidence type="ECO:0000256" key="9">
    <source>
        <dbReference type="ARBA" id="ARBA00023146"/>
    </source>
</evidence>
<dbReference type="Proteomes" id="UP000051297">
    <property type="component" value="Unassembled WGS sequence"/>
</dbReference>
<comment type="similarity">
    <text evidence="1 11">Belongs to the phenylalanyl-tRNA synthetase beta subunit family. Type 1 subfamily.</text>
</comment>
<evidence type="ECO:0000259" key="12">
    <source>
        <dbReference type="PROSITE" id="PS51447"/>
    </source>
</evidence>
<dbReference type="GO" id="GO:0006432">
    <property type="term" value="P:phenylalanyl-tRNA aminoacylation"/>
    <property type="evidence" value="ECO:0007669"/>
    <property type="project" value="UniProtKB-UniRule"/>
</dbReference>
<dbReference type="InterPro" id="IPR020825">
    <property type="entry name" value="Phe-tRNA_synthase-like_B3/B4"/>
</dbReference>
<dbReference type="EC" id="6.1.1.20" evidence="11"/>
<dbReference type="PANTHER" id="PTHR10947">
    <property type="entry name" value="PHENYLALANYL-TRNA SYNTHETASE BETA CHAIN AND LEUCINE-RICH REPEAT-CONTAINING PROTEIN 47"/>
    <property type="match status" value="1"/>
</dbReference>
<proteinExistence type="inferred from homology"/>
<organism evidence="14 15">
    <name type="scientific">candidate division WWE3 bacterium CSP1-7</name>
    <dbReference type="NCBI Taxonomy" id="1576480"/>
    <lineage>
        <taxon>Bacteria</taxon>
        <taxon>Katanobacteria</taxon>
    </lineage>
</organism>
<evidence type="ECO:0000256" key="6">
    <source>
        <dbReference type="ARBA" id="ARBA00022840"/>
    </source>
</evidence>
<name>A0A0T5ZXW8_UNCKA</name>
<evidence type="ECO:0000256" key="4">
    <source>
        <dbReference type="ARBA" id="ARBA00022723"/>
    </source>
</evidence>
<keyword evidence="8 11" id="KW-0648">Protein biosynthesis</keyword>
<comment type="catalytic activity">
    <reaction evidence="10 11">
        <text>tRNA(Phe) + L-phenylalanine + ATP = L-phenylalanyl-tRNA(Phe) + AMP + diphosphate + H(+)</text>
        <dbReference type="Rhea" id="RHEA:19413"/>
        <dbReference type="Rhea" id="RHEA-COMP:9668"/>
        <dbReference type="Rhea" id="RHEA-COMP:9699"/>
        <dbReference type="ChEBI" id="CHEBI:15378"/>
        <dbReference type="ChEBI" id="CHEBI:30616"/>
        <dbReference type="ChEBI" id="CHEBI:33019"/>
        <dbReference type="ChEBI" id="CHEBI:58095"/>
        <dbReference type="ChEBI" id="CHEBI:78442"/>
        <dbReference type="ChEBI" id="CHEBI:78531"/>
        <dbReference type="ChEBI" id="CHEBI:456215"/>
        <dbReference type="EC" id="6.1.1.20"/>
    </reaction>
</comment>
<gene>
    <name evidence="11" type="primary">pheT</name>
    <name evidence="14" type="ORF">XU08_C0002G0031</name>
</gene>
<evidence type="ECO:0000256" key="8">
    <source>
        <dbReference type="ARBA" id="ARBA00022917"/>
    </source>
</evidence>
<dbReference type="Gene3D" id="3.30.70.380">
    <property type="entry name" value="Ferrodoxin-fold anticodon-binding domain"/>
    <property type="match status" value="1"/>
</dbReference>
<dbReference type="InterPro" id="IPR005146">
    <property type="entry name" value="B3/B4_tRNA-bd"/>
</dbReference>
<feature type="binding site" evidence="11">
    <location>
        <position position="347"/>
    </location>
    <ligand>
        <name>Mg(2+)</name>
        <dbReference type="ChEBI" id="CHEBI:18420"/>
        <note>shared with alpha subunit</note>
    </ligand>
</feature>
<dbReference type="Gene3D" id="3.50.40.10">
    <property type="entry name" value="Phenylalanyl-trna Synthetase, Chain B, domain 3"/>
    <property type="match status" value="1"/>
</dbReference>
<dbReference type="GO" id="GO:0003723">
    <property type="term" value="F:RNA binding"/>
    <property type="evidence" value="ECO:0007669"/>
    <property type="project" value="InterPro"/>
</dbReference>
<evidence type="ECO:0000256" key="2">
    <source>
        <dbReference type="ARBA" id="ARBA00011209"/>
    </source>
</evidence>
<keyword evidence="6 11" id="KW-0067">ATP-binding</keyword>
<keyword evidence="9 11" id="KW-0030">Aminoacyl-tRNA synthetase</keyword>
<feature type="domain" description="B5" evidence="13">
    <location>
        <begin position="288"/>
        <end position="363"/>
    </location>
</feature>
<dbReference type="Gene3D" id="3.30.56.10">
    <property type="match status" value="2"/>
</dbReference>
<dbReference type="GO" id="GO:0000287">
    <property type="term" value="F:magnesium ion binding"/>
    <property type="evidence" value="ECO:0007669"/>
    <property type="project" value="UniProtKB-UniRule"/>
</dbReference>
<comment type="subunit">
    <text evidence="2 11">Tetramer of two alpha and two beta subunits.</text>
</comment>
<evidence type="ECO:0000259" key="13">
    <source>
        <dbReference type="PROSITE" id="PS51483"/>
    </source>
</evidence>
<reference evidence="14 15" key="1">
    <citation type="submission" date="2015-05" db="EMBL/GenBank/DDBJ databases">
        <title>Critical biogeochemical functions in the subsurface are associated with bacteria from new phyla and little studied lineages.</title>
        <authorList>
            <person name="Hug L.A."/>
            <person name="Thomas B.C."/>
            <person name="Sharon I."/>
            <person name="Brown C.T."/>
            <person name="Sharma R."/>
            <person name="Hettich R.L."/>
            <person name="Wilkins M.J."/>
            <person name="Williams K.H."/>
            <person name="Singh A."/>
            <person name="Banfield J.F."/>
        </authorList>
    </citation>
    <scope>NUCLEOTIDE SEQUENCE [LARGE SCALE GENOMIC DNA]</scope>
    <source>
        <strain evidence="14">CSP1-7</strain>
    </source>
</reference>
<dbReference type="GO" id="GO:0009328">
    <property type="term" value="C:phenylalanine-tRNA ligase complex"/>
    <property type="evidence" value="ECO:0007669"/>
    <property type="project" value="TreeGrafter"/>
</dbReference>
<dbReference type="PATRIC" id="fig|1576480.3.peg.311"/>
<feature type="domain" description="FDX-ACB" evidence="12">
    <location>
        <begin position="567"/>
        <end position="655"/>
    </location>
</feature>
<keyword evidence="5 11" id="KW-0547">Nucleotide-binding</keyword>
<feature type="binding site" evidence="11">
    <location>
        <position position="341"/>
    </location>
    <ligand>
        <name>Mg(2+)</name>
        <dbReference type="ChEBI" id="CHEBI:18420"/>
        <note>shared with alpha subunit</note>
    </ligand>
</feature>
<dbReference type="InterPro" id="IPR009061">
    <property type="entry name" value="DNA-bd_dom_put_sf"/>
</dbReference>
<dbReference type="AlphaFoldDB" id="A0A0T5ZXW8"/>
<dbReference type="SMART" id="SM00873">
    <property type="entry name" value="B3_4"/>
    <property type="match status" value="1"/>
</dbReference>
<dbReference type="InterPro" id="IPR004532">
    <property type="entry name" value="Phe-tRNA-ligase_IIc_bsu_bact"/>
</dbReference>
<dbReference type="SUPFAM" id="SSF46955">
    <property type="entry name" value="Putative DNA-binding domain"/>
    <property type="match status" value="2"/>
</dbReference>
<keyword evidence="3 11" id="KW-0436">Ligase</keyword>
<dbReference type="STRING" id="1576480.XU08_C0002G0031"/>
<evidence type="ECO:0000256" key="5">
    <source>
        <dbReference type="ARBA" id="ARBA00022741"/>
    </source>
</evidence>
<dbReference type="InterPro" id="IPR045864">
    <property type="entry name" value="aa-tRNA-synth_II/BPL/LPL"/>
</dbReference>
<dbReference type="Pfam" id="PF03483">
    <property type="entry name" value="B3_4"/>
    <property type="match status" value="1"/>
</dbReference>